<dbReference type="SUPFAM" id="SSF54197">
    <property type="entry name" value="HIT-like"/>
    <property type="match status" value="1"/>
</dbReference>
<accession>A0A966G1Y9</accession>
<evidence type="ECO:0000256" key="1">
    <source>
        <dbReference type="SAM" id="Phobius"/>
    </source>
</evidence>
<dbReference type="EMBL" id="JAADAI010000202">
    <property type="protein sequence ID" value="NCS58127.1"/>
    <property type="molecule type" value="Genomic_DNA"/>
</dbReference>
<dbReference type="Gene3D" id="3.30.428.10">
    <property type="entry name" value="HIT-like"/>
    <property type="match status" value="1"/>
</dbReference>
<keyword evidence="1" id="KW-0812">Transmembrane</keyword>
<name>A0A966G1Y9_MICAE</name>
<evidence type="ECO:0000313" key="3">
    <source>
        <dbReference type="Proteomes" id="UP000799330"/>
    </source>
</evidence>
<protein>
    <submittedName>
        <fullName evidence="2">Uncharacterized protein</fullName>
    </submittedName>
</protein>
<sequence length="225" mass="24243">MSKIKTGIVVGMAFAIGVIVGGYLFSESQPRSILALPDCQNCLSPAGAAGLIASVGIQKFPGAMPLVVAETEKTFVIQHPAPSARIHYVAIPKKDIKNIGSVADEDMAYSTDAYAVADLRYESSFVGFLKPRPKLTFGWVQGCHSYLDSATPEIYQSQVRPQVEEGNHGKIVAINIETGAFEVAKDSLTASDQLLARLTDAQIWFVRIGHRAVHRVGLIGANLFQ</sequence>
<reference evidence="2" key="1">
    <citation type="journal article" date="2019" name="Mol. Ecol.">
        <title>Genome evolution and host-microbiome shifts correspond with intraspecific niche divergence within harmful algal bloom-forming Microcystis aeruginosa.</title>
        <authorList>
            <person name="Jackrel S.L."/>
            <person name="White J.D."/>
            <person name="Evans J.T."/>
            <person name="Buffin K."/>
            <person name="Hayden K."/>
            <person name="Sarnelle O."/>
            <person name="Denef V.J."/>
        </authorList>
    </citation>
    <scope>NUCLEOTIDE SEQUENCE</scope>
    <source>
        <strain evidence="2">G11-04</strain>
    </source>
</reference>
<comment type="caution">
    <text evidence="2">The sequence shown here is derived from an EMBL/GenBank/DDBJ whole genome shotgun (WGS) entry which is preliminary data.</text>
</comment>
<keyword evidence="1" id="KW-1133">Transmembrane helix</keyword>
<feature type="transmembrane region" description="Helical" evidence="1">
    <location>
        <begin position="7"/>
        <end position="25"/>
    </location>
</feature>
<proteinExistence type="predicted"/>
<organism evidence="2 3">
    <name type="scientific">Microcystis aeruginosa G11-04</name>
    <dbReference type="NCBI Taxonomy" id="2685956"/>
    <lineage>
        <taxon>Bacteria</taxon>
        <taxon>Bacillati</taxon>
        <taxon>Cyanobacteriota</taxon>
        <taxon>Cyanophyceae</taxon>
        <taxon>Oscillatoriophycideae</taxon>
        <taxon>Chroococcales</taxon>
        <taxon>Microcystaceae</taxon>
        <taxon>Microcystis</taxon>
    </lineage>
</organism>
<dbReference type="Proteomes" id="UP000799330">
    <property type="component" value="Unassembled WGS sequence"/>
</dbReference>
<gene>
    <name evidence="2" type="ORF">GPJ16_14805</name>
</gene>
<evidence type="ECO:0000313" key="2">
    <source>
        <dbReference type="EMBL" id="NCS58127.1"/>
    </source>
</evidence>
<keyword evidence="1" id="KW-0472">Membrane</keyword>
<dbReference type="AlphaFoldDB" id="A0A966G1Y9"/>
<dbReference type="InterPro" id="IPR036265">
    <property type="entry name" value="HIT-like_sf"/>
</dbReference>